<evidence type="ECO:0000313" key="2">
    <source>
        <dbReference type="Proteomes" id="UP000217790"/>
    </source>
</evidence>
<gene>
    <name evidence="1" type="ORF">ARMGADRAFT_1038013</name>
</gene>
<keyword evidence="2" id="KW-1185">Reference proteome</keyword>
<dbReference type="STRING" id="47427.A0A2H3CVJ3"/>
<dbReference type="Proteomes" id="UP000217790">
    <property type="component" value="Unassembled WGS sequence"/>
</dbReference>
<dbReference type="InParanoid" id="A0A2H3CVJ3"/>
<reference evidence="2" key="1">
    <citation type="journal article" date="2017" name="Nat. Ecol. Evol.">
        <title>Genome expansion and lineage-specific genetic innovations in the forest pathogenic fungi Armillaria.</title>
        <authorList>
            <person name="Sipos G."/>
            <person name="Prasanna A.N."/>
            <person name="Walter M.C."/>
            <person name="O'Connor E."/>
            <person name="Balint B."/>
            <person name="Krizsan K."/>
            <person name="Kiss B."/>
            <person name="Hess J."/>
            <person name="Varga T."/>
            <person name="Slot J."/>
            <person name="Riley R."/>
            <person name="Boka B."/>
            <person name="Rigling D."/>
            <person name="Barry K."/>
            <person name="Lee J."/>
            <person name="Mihaltcheva S."/>
            <person name="LaButti K."/>
            <person name="Lipzen A."/>
            <person name="Waldron R."/>
            <person name="Moloney N.M."/>
            <person name="Sperisen C."/>
            <person name="Kredics L."/>
            <person name="Vagvoelgyi C."/>
            <person name="Patrignani A."/>
            <person name="Fitzpatrick D."/>
            <person name="Nagy I."/>
            <person name="Doyle S."/>
            <person name="Anderson J.B."/>
            <person name="Grigoriev I.V."/>
            <person name="Gueldener U."/>
            <person name="Muensterkoetter M."/>
            <person name="Nagy L.G."/>
        </authorList>
    </citation>
    <scope>NUCLEOTIDE SEQUENCE [LARGE SCALE GENOMIC DNA]</scope>
    <source>
        <strain evidence="2">Ar21-2</strain>
    </source>
</reference>
<sequence>MAFDMSREALVIACWHRGKSNFKIKFLLIVLVWIRNGKHMQVSRQHSMAVYNDCVELPEDFKPIISHKASISSSGHMVEAPRSPQKGCMTWVMGDCWAPEDNTEIFLDATNAGYFTELTGEVYDSWVFQQANPTQKGKRKCTKVSVNGLILSGRIYTEVNT</sequence>
<accession>A0A2H3CVJ3</accession>
<dbReference type="AlphaFoldDB" id="A0A2H3CVJ3"/>
<dbReference type="EMBL" id="KZ293708">
    <property type="protein sequence ID" value="PBK83212.1"/>
    <property type="molecule type" value="Genomic_DNA"/>
</dbReference>
<proteinExistence type="predicted"/>
<organism evidence="1 2">
    <name type="scientific">Armillaria gallica</name>
    <name type="common">Bulbous honey fungus</name>
    <name type="synonym">Armillaria bulbosa</name>
    <dbReference type="NCBI Taxonomy" id="47427"/>
    <lineage>
        <taxon>Eukaryota</taxon>
        <taxon>Fungi</taxon>
        <taxon>Dikarya</taxon>
        <taxon>Basidiomycota</taxon>
        <taxon>Agaricomycotina</taxon>
        <taxon>Agaricomycetes</taxon>
        <taxon>Agaricomycetidae</taxon>
        <taxon>Agaricales</taxon>
        <taxon>Marasmiineae</taxon>
        <taxon>Physalacriaceae</taxon>
        <taxon>Armillaria</taxon>
    </lineage>
</organism>
<evidence type="ECO:0000313" key="1">
    <source>
        <dbReference type="EMBL" id="PBK83212.1"/>
    </source>
</evidence>
<protein>
    <submittedName>
        <fullName evidence="1">Uncharacterized protein</fullName>
    </submittedName>
</protein>
<name>A0A2H3CVJ3_ARMGA</name>